<dbReference type="PANTHER" id="PTHR14859">
    <property type="entry name" value="CALCOFLUOR WHITE HYPERSENSITIVE PROTEIN PRECURSOR"/>
    <property type="match status" value="1"/>
</dbReference>
<dbReference type="EMBL" id="JAZGLY010000002">
    <property type="protein sequence ID" value="MEE6186307.1"/>
    <property type="molecule type" value="Genomic_DNA"/>
</dbReference>
<gene>
    <name evidence="2" type="ORF">V2H41_03390</name>
</gene>
<dbReference type="Gene3D" id="3.60.10.10">
    <property type="entry name" value="Endonuclease/exonuclease/phosphatase"/>
    <property type="match status" value="1"/>
</dbReference>
<accession>A0ABU7RE81</accession>
<dbReference type="SUPFAM" id="SSF56219">
    <property type="entry name" value="DNase I-like"/>
    <property type="match status" value="1"/>
</dbReference>
<feature type="domain" description="Endonuclease/exonuclease/phosphatase" evidence="1">
    <location>
        <begin position="27"/>
        <end position="244"/>
    </location>
</feature>
<dbReference type="InterPro" id="IPR005135">
    <property type="entry name" value="Endo/exonuclease/phosphatase"/>
</dbReference>
<dbReference type="GO" id="GO:0004519">
    <property type="term" value="F:endonuclease activity"/>
    <property type="evidence" value="ECO:0007669"/>
    <property type="project" value="UniProtKB-KW"/>
</dbReference>
<proteinExistence type="predicted"/>
<keyword evidence="2" id="KW-0255">Endonuclease</keyword>
<evidence type="ECO:0000313" key="3">
    <source>
        <dbReference type="Proteomes" id="UP001357452"/>
    </source>
</evidence>
<dbReference type="RefSeq" id="WP_330973717.1">
    <property type="nucleotide sequence ID" value="NZ_JAZGLY010000002.1"/>
</dbReference>
<dbReference type="PANTHER" id="PTHR14859:SF15">
    <property type="entry name" value="ENDONUCLEASE_EXONUCLEASE_PHOSPHATASE DOMAIN-CONTAINING PROTEIN"/>
    <property type="match status" value="1"/>
</dbReference>
<keyword evidence="3" id="KW-1185">Reference proteome</keyword>
<keyword evidence="2" id="KW-0378">Hydrolase</keyword>
<evidence type="ECO:0000313" key="2">
    <source>
        <dbReference type="EMBL" id="MEE6186307.1"/>
    </source>
</evidence>
<dbReference type="Pfam" id="PF03372">
    <property type="entry name" value="Exo_endo_phos"/>
    <property type="match status" value="1"/>
</dbReference>
<name>A0ABU7RE81_9BACT</name>
<organism evidence="2 3">
    <name type="scientific">Niabella digestorum</name>
    <dbReference type="NCBI Taxonomy" id="3117701"/>
    <lineage>
        <taxon>Bacteria</taxon>
        <taxon>Pseudomonadati</taxon>
        <taxon>Bacteroidota</taxon>
        <taxon>Chitinophagia</taxon>
        <taxon>Chitinophagales</taxon>
        <taxon>Chitinophagaceae</taxon>
        <taxon>Niabella</taxon>
    </lineage>
</organism>
<sequence length="254" mass="28833">MLRLKFLLILLYSCGLQWCIGQTVKVMSYNIHHGADREETDRLHEMGSFIKNSGADIIALQEVDSVCTRTKGVDQMKILAAITGMHYAFVRHYAYQGGAYGMGILSRYPILNIRNKRLTLLKGTKSSSTAMIVADIVISKSKKVIMASAHFALDDSSRWVQAQEVVDYLRQEKMPVIFVGDLNAKPEAPEINYLKKYFVDTDTGNVFTFPAPRAERKIDYIFVKKSNLKRVKNYRVFINDLSDHLPVMADISLK</sequence>
<dbReference type="Proteomes" id="UP001357452">
    <property type="component" value="Unassembled WGS sequence"/>
</dbReference>
<dbReference type="InterPro" id="IPR036691">
    <property type="entry name" value="Endo/exonu/phosph_ase_sf"/>
</dbReference>
<evidence type="ECO:0000259" key="1">
    <source>
        <dbReference type="Pfam" id="PF03372"/>
    </source>
</evidence>
<dbReference type="InterPro" id="IPR051916">
    <property type="entry name" value="GPI-anchor_lipid_remodeler"/>
</dbReference>
<reference evidence="2 3" key="1">
    <citation type="submission" date="2024-01" db="EMBL/GenBank/DDBJ databases">
        <title>Niabella digestum sp. nov., isolated from waste digestion system.</title>
        <authorList>
            <person name="Zhang L."/>
        </authorList>
    </citation>
    <scope>NUCLEOTIDE SEQUENCE [LARGE SCALE GENOMIC DNA]</scope>
    <source>
        <strain evidence="2 3">A18</strain>
    </source>
</reference>
<comment type="caution">
    <text evidence="2">The sequence shown here is derived from an EMBL/GenBank/DDBJ whole genome shotgun (WGS) entry which is preliminary data.</text>
</comment>
<keyword evidence="2" id="KW-0540">Nuclease</keyword>
<protein>
    <submittedName>
        <fullName evidence="2">Endonuclease/exonuclease/phosphatase family protein</fullName>
    </submittedName>
</protein>